<dbReference type="HAMAP" id="MF_03208">
    <property type="entry name" value="PS_decarb_PSD_B_type1_euk"/>
    <property type="match status" value="1"/>
</dbReference>
<dbReference type="InterPro" id="IPR033661">
    <property type="entry name" value="PSD_type1_euk"/>
</dbReference>
<keyword evidence="5 13" id="KW-1133">Transmembrane helix</keyword>
<feature type="topological domain" description="Mitochondrial intermembrane" evidence="13">
    <location>
        <begin position="74"/>
        <end position="415"/>
    </location>
</feature>
<comment type="subcellular location">
    <molecule>Phosphatidylserine decarboxylase beta chain</molecule>
    <subcellularLocation>
        <location evidence="13">Mitochondrion inner membrane</location>
        <topology evidence="13">Single-pass membrane protein</topology>
        <orientation evidence="13">Intermembrane side</orientation>
    </subcellularLocation>
</comment>
<feature type="active site" description="Charge relay system; for autoendoproteolytic cleavage activity" evidence="13">
    <location>
        <position position="373"/>
    </location>
</feature>
<keyword evidence="13" id="KW-0496">Mitochondrion</keyword>
<proteinExistence type="inferred from homology"/>
<feature type="active site" description="Schiff-base intermediate with substrate; via pyruvic acid; for decarboxylase activity" evidence="13">
    <location>
        <position position="373"/>
    </location>
</feature>
<gene>
    <name evidence="14" type="ORF">OFUS_LOCUS25207</name>
</gene>
<feature type="topological domain" description="Mitochondrial matrix" evidence="13">
    <location>
        <begin position="1"/>
        <end position="54"/>
    </location>
</feature>
<keyword evidence="11 13" id="KW-0670">Pyruvate</keyword>
<evidence type="ECO:0000256" key="11">
    <source>
        <dbReference type="ARBA" id="ARBA00023317"/>
    </source>
</evidence>
<dbReference type="AlphaFoldDB" id="A0A8S4Q3P8"/>
<evidence type="ECO:0000256" key="4">
    <source>
        <dbReference type="ARBA" id="ARBA00022793"/>
    </source>
</evidence>
<comment type="pathway">
    <text evidence="1">Lipid metabolism.</text>
</comment>
<comment type="pathway">
    <text evidence="13">Phospholipid metabolism; phosphatidylethanolamine biosynthesis; phosphatidylethanolamine from CDP-diacylglycerol: step 2/2.</text>
</comment>
<evidence type="ECO:0000256" key="6">
    <source>
        <dbReference type="ARBA" id="ARBA00023098"/>
    </source>
</evidence>
<dbReference type="InterPro" id="IPR033177">
    <property type="entry name" value="PSD-B"/>
</dbReference>
<evidence type="ECO:0000256" key="13">
    <source>
        <dbReference type="HAMAP-Rule" id="MF_03208"/>
    </source>
</evidence>
<comment type="catalytic activity">
    <reaction evidence="13">
        <text>a 1,2-diacyl-sn-glycero-3-phospho-L-serine + H(+) = a 1,2-diacyl-sn-glycero-3-phosphoethanolamine + CO2</text>
        <dbReference type="Rhea" id="RHEA:20828"/>
        <dbReference type="ChEBI" id="CHEBI:15378"/>
        <dbReference type="ChEBI" id="CHEBI:16526"/>
        <dbReference type="ChEBI" id="CHEBI:57262"/>
        <dbReference type="ChEBI" id="CHEBI:64612"/>
        <dbReference type="EC" id="4.1.1.65"/>
    </reaction>
</comment>
<evidence type="ECO:0000256" key="12">
    <source>
        <dbReference type="ARBA" id="ARBA00045136"/>
    </source>
</evidence>
<keyword evidence="13" id="KW-0999">Mitochondrion inner membrane</keyword>
<keyword evidence="4 13" id="KW-0210">Decarboxylase</keyword>
<feature type="site" description="Cleavage (non-hydrolytic); by autocatalysis" evidence="13">
    <location>
        <begin position="372"/>
        <end position="373"/>
    </location>
</feature>
<reference evidence="14" key="1">
    <citation type="submission" date="2022-03" db="EMBL/GenBank/DDBJ databases">
        <authorList>
            <person name="Martin C."/>
        </authorList>
    </citation>
    <scope>NUCLEOTIDE SEQUENCE</scope>
</reference>
<dbReference type="GO" id="GO:0004609">
    <property type="term" value="F:phosphatidylserine decarboxylase activity"/>
    <property type="evidence" value="ECO:0007669"/>
    <property type="project" value="UniProtKB-UniRule"/>
</dbReference>
<evidence type="ECO:0000256" key="1">
    <source>
        <dbReference type="ARBA" id="ARBA00005189"/>
    </source>
</evidence>
<evidence type="ECO:0000256" key="2">
    <source>
        <dbReference type="ARBA" id="ARBA00022516"/>
    </source>
</evidence>
<keyword evidence="13" id="KW-0865">Zymogen</keyword>
<keyword evidence="8 13" id="KW-0594">Phospholipid biosynthesis</keyword>
<feature type="chain" id="PRO_5035979216" description="Phosphatidylserine decarboxylase beta chain" evidence="13">
    <location>
        <begin position="1"/>
        <end position="372"/>
    </location>
</feature>
<comment type="cofactor">
    <cofactor evidence="13">
        <name>pyruvate</name>
        <dbReference type="ChEBI" id="CHEBI:15361"/>
    </cofactor>
    <text evidence="13">Binds 1 pyruvoyl group covalently per subunit.</text>
</comment>
<dbReference type="NCBIfam" id="TIGR00163">
    <property type="entry name" value="PS_decarb"/>
    <property type="match status" value="1"/>
</dbReference>
<dbReference type="EC" id="4.1.1.65" evidence="13"/>
<feature type="active site" description="Charge relay system; for autoendoproteolytic cleavage activity" evidence="13">
    <location>
        <position position="182"/>
    </location>
</feature>
<evidence type="ECO:0000313" key="15">
    <source>
        <dbReference type="Proteomes" id="UP000749559"/>
    </source>
</evidence>
<comment type="caution">
    <text evidence="14">The sequence shown here is derived from an EMBL/GenBank/DDBJ whole genome shotgun (WGS) entry which is preliminary data.</text>
</comment>
<keyword evidence="15" id="KW-1185">Reference proteome</keyword>
<comment type="similarity">
    <text evidence="13">Belongs to the phosphatidylserine decarboxylase family. PSD-B subfamily. Eukaryotic type I sub-subfamily.</text>
</comment>
<dbReference type="Pfam" id="PF02666">
    <property type="entry name" value="PS_Dcarbxylase"/>
    <property type="match status" value="1"/>
</dbReference>
<dbReference type="InterPro" id="IPR003817">
    <property type="entry name" value="PS_Dcarbxylase"/>
</dbReference>
<keyword evidence="2 13" id="KW-0444">Lipid biosynthesis</keyword>
<dbReference type="OrthoDB" id="4330at2759"/>
<dbReference type="PANTHER" id="PTHR10067">
    <property type="entry name" value="PHOSPHATIDYLSERINE DECARBOXYLASE"/>
    <property type="match status" value="1"/>
</dbReference>
<accession>A0A8S4Q3P8</accession>
<dbReference type="GO" id="GO:0016540">
    <property type="term" value="P:protein autoprocessing"/>
    <property type="evidence" value="ECO:0007669"/>
    <property type="project" value="UniProtKB-UniRule"/>
</dbReference>
<dbReference type="GO" id="GO:0005743">
    <property type="term" value="C:mitochondrial inner membrane"/>
    <property type="evidence" value="ECO:0007669"/>
    <property type="project" value="UniProtKB-SubCell"/>
</dbReference>
<name>A0A8S4Q3P8_OWEFU</name>
<feature type="chain" id="PRO_5035979217" description="Phosphatidylserine decarboxylase alpha chain" evidence="13">
    <location>
        <begin position="373"/>
        <end position="415"/>
    </location>
</feature>
<comment type="function">
    <text evidence="12">Catalyzes the formation of phosphatidylethanolamine (PtdEtn) from phosphatidylserine (PtdSer). Plays a central role in phospholipid metabolism and in the interorganelle trafficking of phosphatidylserine. May be involved in lipid droplet biogenesis at the endoplasmic reticulum membrane.</text>
</comment>
<dbReference type="GO" id="GO:0006646">
    <property type="term" value="P:phosphatidylethanolamine biosynthetic process"/>
    <property type="evidence" value="ECO:0007669"/>
    <property type="project" value="UniProtKB-UniRule"/>
</dbReference>
<evidence type="ECO:0000256" key="5">
    <source>
        <dbReference type="ARBA" id="ARBA00022989"/>
    </source>
</evidence>
<comment type="subcellular location">
    <molecule>Phosphatidylserine decarboxylase alpha chain</molecule>
    <subcellularLocation>
        <location evidence="13">Mitochondrion inner membrane</location>
        <topology evidence="13">Peripheral membrane protein</topology>
        <orientation evidence="13">Intermembrane side</orientation>
    </subcellularLocation>
    <text evidence="13">Anchored to the mitochondrial inner membrane through its interaction with the integral membrane beta chain.</text>
</comment>
<evidence type="ECO:0000256" key="3">
    <source>
        <dbReference type="ARBA" id="ARBA00022692"/>
    </source>
</evidence>
<evidence type="ECO:0000256" key="9">
    <source>
        <dbReference type="ARBA" id="ARBA00023239"/>
    </source>
</evidence>
<dbReference type="Proteomes" id="UP000749559">
    <property type="component" value="Unassembled WGS sequence"/>
</dbReference>
<comment type="PTM">
    <text evidence="13">Is synthesized initially as an inactive proenzyme. Formation of the active enzyme involves a self-maturation process in which the active site pyruvoyl group is generated from an internal serine residue via an autocatalytic post-translational modification. Two non-identical subunits are generated from the proenzyme in this reaction, and the pyruvate is formed at the N-terminus of the alpha chain, which is derived from the carboxyl end of the proenzyme. The autoendoproteolytic cleavage occurs by a canonical serine protease mechanism, in which the side chain hydroxyl group of the serine supplies its oxygen atom to form the C-terminus of the beta chain, while the remainder of the serine residue undergoes an oxidative deamination to produce ammonia and the pyruvoyl prosthetic group on the alpha chain. During this reaction, the Ser that is part of the protease active site of the proenzyme becomes the pyruvoyl prosthetic group, which constitutes an essential element of the active site of the mature decarboxylase.</text>
</comment>
<keyword evidence="9 13" id="KW-0456">Lyase</keyword>
<sequence>MAAKISMRMMWQCGTATRVIFRTPRERASQIRLQSTGTNSAQSNPFLRYVRTLKWVWIPTGVGLAYISYQQLGHIIKREKRKINQAEEPSAIVAKDWQVSLYKRMPLKAMSRAWGKFNSLDLPMWLRQPAYKLYIWMFDCKLEEAAIEDLKHYKNLGEFFRRSLKPNVRPIAHTASITSPSDGKVLHYGKVEGGYVEQVKGVTYSLQGFLGPPPGPTGENCGTQSDDAFQKCLKHNPDHTALYHCIIYLAPGDYHRFHSPVEWNVHFRRHFPGELFSVNPGVARWIQGLFNFNERAVYTGEWQHGFFSLAAVGATNVGSIKVYCDKDLMTNSHLHKNSPPGTTFDACFTDTNHNDAGINFKKGESFGEFNLGSTIVLIFEAPDTFQFNVEPGQKIKFGQSLGDFSSKKGFEKKTT</sequence>
<dbReference type="PANTHER" id="PTHR10067:SF6">
    <property type="entry name" value="PHOSPHATIDYLSERINE DECARBOXYLASE PROENZYME, MITOCHONDRIAL"/>
    <property type="match status" value="1"/>
</dbReference>
<comment type="subunit">
    <text evidence="13">Heterodimer of a large membrane-associated beta subunit and a small pyruvoyl-containing alpha subunit.</text>
</comment>
<keyword evidence="7 13" id="KW-0472">Membrane</keyword>
<keyword evidence="10 13" id="KW-1208">Phospholipid metabolism</keyword>
<dbReference type="EMBL" id="CAIIXF020000012">
    <property type="protein sequence ID" value="CAH1801416.1"/>
    <property type="molecule type" value="Genomic_DNA"/>
</dbReference>
<protein>
    <recommendedName>
        <fullName evidence="13">Phosphatidylserine decarboxylase proenzyme, mitochondrial</fullName>
        <ecNumber evidence="13">4.1.1.65</ecNumber>
    </recommendedName>
    <component>
        <recommendedName>
            <fullName evidence="13">Phosphatidylserine decarboxylase beta chain</fullName>
        </recommendedName>
    </component>
    <component>
        <recommendedName>
            <fullName evidence="13">Phosphatidylserine decarboxylase alpha chain</fullName>
        </recommendedName>
    </component>
</protein>
<feature type="active site" description="Charge relay system; for autoendoproteolytic cleavage activity" evidence="13">
    <location>
        <position position="258"/>
    </location>
</feature>
<evidence type="ECO:0000256" key="8">
    <source>
        <dbReference type="ARBA" id="ARBA00023209"/>
    </source>
</evidence>
<feature type="modified residue" description="Pyruvic acid (Ser); by autocatalysis" evidence="13">
    <location>
        <position position="373"/>
    </location>
</feature>
<organism evidence="14 15">
    <name type="scientific">Owenia fusiformis</name>
    <name type="common">Polychaete worm</name>
    <dbReference type="NCBI Taxonomy" id="6347"/>
    <lineage>
        <taxon>Eukaryota</taxon>
        <taxon>Metazoa</taxon>
        <taxon>Spiralia</taxon>
        <taxon>Lophotrochozoa</taxon>
        <taxon>Annelida</taxon>
        <taxon>Polychaeta</taxon>
        <taxon>Sedentaria</taxon>
        <taxon>Canalipalpata</taxon>
        <taxon>Sabellida</taxon>
        <taxon>Oweniida</taxon>
        <taxon>Oweniidae</taxon>
        <taxon>Owenia</taxon>
    </lineage>
</organism>
<evidence type="ECO:0000256" key="7">
    <source>
        <dbReference type="ARBA" id="ARBA00023136"/>
    </source>
</evidence>
<evidence type="ECO:0000313" key="14">
    <source>
        <dbReference type="EMBL" id="CAH1801416.1"/>
    </source>
</evidence>
<evidence type="ECO:0000256" key="10">
    <source>
        <dbReference type="ARBA" id="ARBA00023264"/>
    </source>
</evidence>
<keyword evidence="3 13" id="KW-0812">Transmembrane</keyword>
<keyword evidence="6 13" id="KW-0443">Lipid metabolism</keyword>